<dbReference type="Proteomes" id="UP001589667">
    <property type="component" value="Unassembled WGS sequence"/>
</dbReference>
<name>A0ABV5SQU6_9MICO</name>
<dbReference type="PANTHER" id="PTHR36840">
    <property type="entry name" value="BLL5714 PROTEIN"/>
    <property type="match status" value="1"/>
</dbReference>
<keyword evidence="2" id="KW-1133">Transmembrane helix</keyword>
<gene>
    <name evidence="3" type="ORF">ACFFQV_10460</name>
</gene>
<reference evidence="3 4" key="1">
    <citation type="submission" date="2024-09" db="EMBL/GenBank/DDBJ databases">
        <authorList>
            <person name="Sun Q."/>
            <person name="Mori K."/>
        </authorList>
    </citation>
    <scope>NUCLEOTIDE SEQUENCE [LARGE SCALE GENOMIC DNA]</scope>
    <source>
        <strain evidence="3 4">JCM 14321</strain>
    </source>
</reference>
<feature type="transmembrane region" description="Helical" evidence="2">
    <location>
        <begin position="383"/>
        <end position="402"/>
    </location>
</feature>
<feature type="transmembrane region" description="Helical" evidence="2">
    <location>
        <begin position="250"/>
        <end position="270"/>
    </location>
</feature>
<protein>
    <submittedName>
        <fullName evidence="3">Low temperature requirement protein A</fullName>
    </submittedName>
</protein>
<feature type="transmembrane region" description="Helical" evidence="2">
    <location>
        <begin position="187"/>
        <end position="204"/>
    </location>
</feature>
<proteinExistence type="predicted"/>
<feature type="transmembrane region" description="Helical" evidence="2">
    <location>
        <begin position="160"/>
        <end position="181"/>
    </location>
</feature>
<feature type="transmembrane region" description="Helical" evidence="2">
    <location>
        <begin position="128"/>
        <end position="148"/>
    </location>
</feature>
<feature type="transmembrane region" description="Helical" evidence="2">
    <location>
        <begin position="325"/>
        <end position="349"/>
    </location>
</feature>
<keyword evidence="2" id="KW-0472">Membrane</keyword>
<dbReference type="EMBL" id="JBHMBL010000002">
    <property type="protein sequence ID" value="MFB9642709.1"/>
    <property type="molecule type" value="Genomic_DNA"/>
</dbReference>
<dbReference type="RefSeq" id="WP_246192015.1">
    <property type="nucleotide sequence ID" value="NZ_BAAANI010000002.1"/>
</dbReference>
<keyword evidence="4" id="KW-1185">Reference proteome</keyword>
<feature type="transmembrane region" description="Helical" evidence="2">
    <location>
        <begin position="356"/>
        <end position="377"/>
    </location>
</feature>
<comment type="caution">
    <text evidence="3">The sequence shown here is derived from an EMBL/GenBank/DDBJ whole genome shotgun (WGS) entry which is preliminary data.</text>
</comment>
<feature type="region of interest" description="Disordered" evidence="1">
    <location>
        <begin position="1"/>
        <end position="25"/>
    </location>
</feature>
<evidence type="ECO:0000313" key="4">
    <source>
        <dbReference type="Proteomes" id="UP001589667"/>
    </source>
</evidence>
<dbReference type="PANTHER" id="PTHR36840:SF1">
    <property type="entry name" value="BLL5714 PROTEIN"/>
    <property type="match status" value="1"/>
</dbReference>
<dbReference type="InterPro" id="IPR010640">
    <property type="entry name" value="Low_temperature_requirement_A"/>
</dbReference>
<evidence type="ECO:0000256" key="2">
    <source>
        <dbReference type="SAM" id="Phobius"/>
    </source>
</evidence>
<evidence type="ECO:0000313" key="3">
    <source>
        <dbReference type="EMBL" id="MFB9642709.1"/>
    </source>
</evidence>
<feature type="transmembrane region" description="Helical" evidence="2">
    <location>
        <begin position="224"/>
        <end position="244"/>
    </location>
</feature>
<feature type="transmembrane region" description="Helical" evidence="2">
    <location>
        <begin position="92"/>
        <end position="116"/>
    </location>
</feature>
<dbReference type="Pfam" id="PF06772">
    <property type="entry name" value="LtrA"/>
    <property type="match status" value="1"/>
</dbReference>
<accession>A0ABV5SQU6</accession>
<organism evidence="3 4">
    <name type="scientific">Agromyces lapidis</name>
    <dbReference type="NCBI Taxonomy" id="279574"/>
    <lineage>
        <taxon>Bacteria</taxon>
        <taxon>Bacillati</taxon>
        <taxon>Actinomycetota</taxon>
        <taxon>Actinomycetes</taxon>
        <taxon>Micrococcales</taxon>
        <taxon>Microbacteriaceae</taxon>
        <taxon>Agromyces</taxon>
    </lineage>
</organism>
<feature type="transmembrane region" description="Helical" evidence="2">
    <location>
        <begin position="59"/>
        <end position="80"/>
    </location>
</feature>
<feature type="transmembrane region" description="Helical" evidence="2">
    <location>
        <begin position="290"/>
        <end position="313"/>
    </location>
</feature>
<keyword evidence="2" id="KW-0812">Transmembrane</keyword>
<evidence type="ECO:0000256" key="1">
    <source>
        <dbReference type="SAM" id="MobiDB-lite"/>
    </source>
</evidence>
<sequence length="416" mass="44902">MTTPTHPPLDHRLRRMVGRDPNESHRSATPLELLFDLTFVVAFSQAGAQAAHLLELGHFGSALIAFTLAVFAICWAWINYSWLASAYDNDDAYVRVATMVQMVGVLVMALGMPEFFHSIDGGEHVDNGVIIAGYVVMRISTIALWLRVARHDPGSRRTALRYAALLGVVQLAWIVLIIVNLPFALTLWLWVLLGVCEMAVPPLAERRGGGTPWHPHHIAERYGLLVIITLGEVVLGTILAVSAVVEELGWSIDAAAVAFGGTLLAFGLWWTYFMMPSGKLLSAFRRRSYLWGYGHMVVFGSLAATGAGLHVAANAIEGEAHIDDVAVLATIVVPVAIFLMALFTLYTFLMGRFDPFHIGLFAGSLVVLAGSITAVAAGASLPLGIVIAALAPVVVVVGYETVGHRHQLRALEEILG</sequence>